<dbReference type="Gene3D" id="3.40.630.40">
    <property type="entry name" value="Zn-dependent exopeptidases"/>
    <property type="match status" value="1"/>
</dbReference>
<dbReference type="InterPro" id="IPR007709">
    <property type="entry name" value="N-FG_amidohydro"/>
</dbReference>
<reference evidence="2" key="1">
    <citation type="submission" date="2018-02" db="EMBL/GenBank/DDBJ databases">
        <authorList>
            <person name="Moore K."/>
            <person name="Momper L."/>
        </authorList>
    </citation>
    <scope>NUCLEOTIDE SEQUENCE [LARGE SCALE GENOMIC DNA]</scope>
    <source>
        <strain evidence="2">ULC18</strain>
    </source>
</reference>
<name>A0A2T1EBJ1_9CYAN</name>
<accession>A0A2T1EBJ1</accession>
<dbReference type="AlphaFoldDB" id="A0A2T1EBJ1"/>
<dbReference type="OrthoDB" id="8716700at2"/>
<dbReference type="SUPFAM" id="SSF53187">
    <property type="entry name" value="Zn-dependent exopeptidases"/>
    <property type="match status" value="1"/>
</dbReference>
<dbReference type="RefSeq" id="WP_106256128.1">
    <property type="nucleotide sequence ID" value="NZ_PVWK01000056.1"/>
</dbReference>
<keyword evidence="1" id="KW-0378">Hydrolase</keyword>
<dbReference type="Proteomes" id="UP000239576">
    <property type="component" value="Unassembled WGS sequence"/>
</dbReference>
<protein>
    <submittedName>
        <fullName evidence="1">N-formylglutamate amidohydrolase</fullName>
    </submittedName>
</protein>
<evidence type="ECO:0000313" key="1">
    <source>
        <dbReference type="EMBL" id="PSB30063.1"/>
    </source>
</evidence>
<dbReference type="Pfam" id="PF05013">
    <property type="entry name" value="FGase"/>
    <property type="match status" value="1"/>
</dbReference>
<gene>
    <name evidence="1" type="ORF">C7B82_09835</name>
</gene>
<dbReference type="EMBL" id="PVWK01000056">
    <property type="protein sequence ID" value="PSB30063.1"/>
    <property type="molecule type" value="Genomic_DNA"/>
</dbReference>
<dbReference type="GO" id="GO:0016787">
    <property type="term" value="F:hydrolase activity"/>
    <property type="evidence" value="ECO:0007669"/>
    <property type="project" value="UniProtKB-KW"/>
</dbReference>
<reference evidence="1 2" key="2">
    <citation type="submission" date="2018-03" db="EMBL/GenBank/DDBJ databases">
        <title>The ancient ancestry and fast evolution of plastids.</title>
        <authorList>
            <person name="Moore K.R."/>
            <person name="Magnabosco C."/>
            <person name="Momper L."/>
            <person name="Gold D.A."/>
            <person name="Bosak T."/>
            <person name="Fournier G.P."/>
        </authorList>
    </citation>
    <scope>NUCLEOTIDE SEQUENCE [LARGE SCALE GENOMIC DNA]</scope>
    <source>
        <strain evidence="1 2">ULC18</strain>
    </source>
</reference>
<proteinExistence type="predicted"/>
<keyword evidence="2" id="KW-1185">Reference proteome</keyword>
<sequence>MEPFILHAPQGQAVPIIANLPHSGMMVPEAIAAQFAPTQLKSLPNTDWHLDQLYRSLPMLGMTVLQATHSRYVVDLNRQLQEPIFGSFWSSVIPEQTAFGKPIYVATPSLEQLQERVEKFYVPYHRKLTQLLQKTIVDFGKVYLLDLHSFFGPITEAVCLGNRNGKTCSEHLMASVETHFRRKNYQVVRNKVFNGGYITGHYGQMAGVEALQIEVRYHVYLNAAELERSQPPTWDIPKFHVAKHAIDDIFGAIVHDLTEDNV</sequence>
<evidence type="ECO:0000313" key="2">
    <source>
        <dbReference type="Proteomes" id="UP000239576"/>
    </source>
</evidence>
<organism evidence="1 2">
    <name type="scientific">Stenomitos frigidus ULC18</name>
    <dbReference type="NCBI Taxonomy" id="2107698"/>
    <lineage>
        <taxon>Bacteria</taxon>
        <taxon>Bacillati</taxon>
        <taxon>Cyanobacteriota</taxon>
        <taxon>Cyanophyceae</taxon>
        <taxon>Leptolyngbyales</taxon>
        <taxon>Leptolyngbyaceae</taxon>
        <taxon>Stenomitos</taxon>
    </lineage>
</organism>
<comment type="caution">
    <text evidence="1">The sequence shown here is derived from an EMBL/GenBank/DDBJ whole genome shotgun (WGS) entry which is preliminary data.</text>
</comment>